<organism evidence="6">
    <name type="scientific">uncultured Chloroflexota bacterium</name>
    <dbReference type="NCBI Taxonomy" id="166587"/>
    <lineage>
        <taxon>Bacteria</taxon>
        <taxon>Bacillati</taxon>
        <taxon>Chloroflexota</taxon>
        <taxon>environmental samples</taxon>
    </lineage>
</organism>
<dbReference type="PANTHER" id="PTHR46036:SF5">
    <property type="entry name" value="LACTOYLGLUTATHIONE LYASE"/>
    <property type="match status" value="1"/>
</dbReference>
<evidence type="ECO:0000256" key="3">
    <source>
        <dbReference type="ARBA" id="ARBA00032460"/>
    </source>
</evidence>
<accession>A0A6J4KIY8</accession>
<dbReference type="InterPro" id="IPR029068">
    <property type="entry name" value="Glyas_Bleomycin-R_OHBP_Dase"/>
</dbReference>
<dbReference type="EMBL" id="CADCTC010000312">
    <property type="protein sequence ID" value="CAA9304827.1"/>
    <property type="molecule type" value="Genomic_DNA"/>
</dbReference>
<reference evidence="6" key="1">
    <citation type="submission" date="2020-02" db="EMBL/GenBank/DDBJ databases">
        <authorList>
            <person name="Meier V. D."/>
        </authorList>
    </citation>
    <scope>NUCLEOTIDE SEQUENCE</scope>
    <source>
        <strain evidence="6">AVDCRST_MAG77</strain>
    </source>
</reference>
<dbReference type="Pfam" id="PF00903">
    <property type="entry name" value="Glyoxalase"/>
    <property type="match status" value="2"/>
</dbReference>
<dbReference type="Gene3D" id="3.10.180.10">
    <property type="entry name" value="2,3-Dihydroxybiphenyl 1,2-Dioxygenase, domain 1"/>
    <property type="match status" value="2"/>
</dbReference>
<evidence type="ECO:0000256" key="4">
    <source>
        <dbReference type="ARBA" id="ARBA00033298"/>
    </source>
</evidence>
<name>A0A6J4KIY8_9CHLR</name>
<dbReference type="InterPro" id="IPR037523">
    <property type="entry name" value="VOC_core"/>
</dbReference>
<evidence type="ECO:0000259" key="5">
    <source>
        <dbReference type="PROSITE" id="PS51819"/>
    </source>
</evidence>
<dbReference type="SUPFAM" id="SSF54593">
    <property type="entry name" value="Glyoxalase/Bleomycin resistance protein/Dihydroxybiphenyl dioxygenase"/>
    <property type="match status" value="2"/>
</dbReference>
<dbReference type="PANTHER" id="PTHR46036">
    <property type="entry name" value="LACTOYLGLUTATHIONE LYASE"/>
    <property type="match status" value="1"/>
</dbReference>
<proteinExistence type="predicted"/>
<gene>
    <name evidence="6" type="ORF">AVDCRST_MAG77-6274</name>
</gene>
<dbReference type="InterPro" id="IPR004360">
    <property type="entry name" value="Glyas_Fos-R_dOase_dom"/>
</dbReference>
<feature type="domain" description="VOC" evidence="5">
    <location>
        <begin position="126"/>
        <end position="241"/>
    </location>
</feature>
<evidence type="ECO:0000256" key="1">
    <source>
        <dbReference type="ARBA" id="ARBA00030291"/>
    </source>
</evidence>
<feature type="domain" description="VOC" evidence="5">
    <location>
        <begin position="3"/>
        <end position="120"/>
    </location>
</feature>
<sequence length="244" mass="27864">MTKFLHLSLRSRGRDRTSEWYCQNLGFEEAGRGTTGLGTHTARLVHPSTATYIEVSDRAYKGHDFEIPEEAVMLQFTVPDMAEAYDRFKRNGANVTEGDGTSEYFFLEDPDGYEVEIAKGEPGQVRFSSIGLRANDLERSVKYYTDAIGFKEQRRWTTPRGTNIAVLELEPEAPTLAIRHMPFLQPMARIPEDLMHLAFPVEQMQSWVPDMRGRGYNVDEDGPRMSWLADPDGYELEMIETRKG</sequence>
<evidence type="ECO:0000256" key="2">
    <source>
        <dbReference type="ARBA" id="ARBA00030892"/>
    </source>
</evidence>
<dbReference type="GO" id="GO:0019243">
    <property type="term" value="P:methylglyoxal catabolic process to D-lactate via S-lactoyl-glutathione"/>
    <property type="evidence" value="ECO:0007669"/>
    <property type="project" value="TreeGrafter"/>
</dbReference>
<dbReference type="AlphaFoldDB" id="A0A6J4KIY8"/>
<evidence type="ECO:0000313" key="6">
    <source>
        <dbReference type="EMBL" id="CAA9304827.1"/>
    </source>
</evidence>
<dbReference type="GO" id="GO:0005737">
    <property type="term" value="C:cytoplasm"/>
    <property type="evidence" value="ECO:0007669"/>
    <property type="project" value="TreeGrafter"/>
</dbReference>
<protein>
    <recommendedName>
        <fullName evidence="2">Aldoketomutase</fullName>
    </recommendedName>
    <alternativeName>
        <fullName evidence="1">Ketone-aldehyde mutase</fullName>
    </alternativeName>
    <alternativeName>
        <fullName evidence="3">Methylglyoxalase</fullName>
    </alternativeName>
    <alternativeName>
        <fullName evidence="4">S-D-lactoylglutathione methylglyoxal lyase</fullName>
    </alternativeName>
</protein>
<dbReference type="CDD" id="cd06587">
    <property type="entry name" value="VOC"/>
    <property type="match status" value="1"/>
</dbReference>
<dbReference type="GO" id="GO:0004462">
    <property type="term" value="F:lactoylglutathione lyase activity"/>
    <property type="evidence" value="ECO:0007669"/>
    <property type="project" value="TreeGrafter"/>
</dbReference>
<dbReference type="PROSITE" id="PS51819">
    <property type="entry name" value="VOC"/>
    <property type="match status" value="2"/>
</dbReference>